<dbReference type="NCBIfam" id="NF045913">
    <property type="entry name" value="RegSipA"/>
    <property type="match status" value="1"/>
</dbReference>
<dbReference type="RefSeq" id="WP_322878611.1">
    <property type="nucleotide sequence ID" value="NZ_JAVMIP010000011.1"/>
</dbReference>
<organism evidence="1 2">
    <name type="scientific">Pseudocalidococcus azoricus BACA0444</name>
    <dbReference type="NCBI Taxonomy" id="2918990"/>
    <lineage>
        <taxon>Bacteria</taxon>
        <taxon>Bacillati</taxon>
        <taxon>Cyanobacteriota</taxon>
        <taxon>Cyanophyceae</taxon>
        <taxon>Acaryochloridales</taxon>
        <taxon>Thermosynechococcaceae</taxon>
        <taxon>Pseudocalidococcus</taxon>
        <taxon>Pseudocalidococcus azoricus</taxon>
    </lineage>
</organism>
<name>A0AAE4FT54_9CYAN</name>
<dbReference type="PANTHER" id="PTHR36799:SF2">
    <property type="entry name" value="PROTEIN CHLORORESPIRATORY REDUCTION 42, CHLOROPLASTIC"/>
    <property type="match status" value="1"/>
</dbReference>
<dbReference type="Pfam" id="PF11347">
    <property type="entry name" value="CRR42-like"/>
    <property type="match status" value="1"/>
</dbReference>
<reference evidence="2" key="1">
    <citation type="submission" date="2023-07" db="EMBL/GenBank/DDBJ databases">
        <authorList>
            <person name="Luz R."/>
            <person name="Cordeiro R."/>
            <person name="Fonseca A."/>
            <person name="Goncalves V."/>
        </authorList>
    </citation>
    <scope>NUCLEOTIDE SEQUENCE [LARGE SCALE GENOMIC DNA]</scope>
    <source>
        <strain evidence="2">BACA0444</strain>
    </source>
</reference>
<accession>A0AAE4FT54</accession>
<evidence type="ECO:0000313" key="2">
    <source>
        <dbReference type="Proteomes" id="UP001268256"/>
    </source>
</evidence>
<dbReference type="AlphaFoldDB" id="A0AAE4FT54"/>
<dbReference type="Proteomes" id="UP001268256">
    <property type="component" value="Unassembled WGS sequence"/>
</dbReference>
<dbReference type="PANTHER" id="PTHR36799">
    <property type="match status" value="1"/>
</dbReference>
<dbReference type="InterPro" id="IPR021495">
    <property type="entry name" value="CRR42-like"/>
</dbReference>
<dbReference type="EMBL" id="JAVMIP010000011">
    <property type="protein sequence ID" value="MDS3861368.1"/>
    <property type="molecule type" value="Genomic_DNA"/>
</dbReference>
<gene>
    <name evidence="1" type="ORF">RIF25_11165</name>
</gene>
<protein>
    <submittedName>
        <fullName evidence="1">DUF3148 domain-containing protein</fullName>
    </submittedName>
</protein>
<proteinExistence type="predicted"/>
<comment type="caution">
    <text evidence="1">The sequence shown here is derived from an EMBL/GenBank/DDBJ whole genome shotgun (WGS) entry which is preliminary data.</text>
</comment>
<sequence>MDTGTPSDFQAGDQVQLIRLPSYVKTAEPMPMLRPPDVLTLGETGVILGRHPGNYWAVRLGRGAFLLEAQYLAKLETQNSEA</sequence>
<keyword evidence="2" id="KW-1185">Reference proteome</keyword>
<evidence type="ECO:0000313" key="1">
    <source>
        <dbReference type="EMBL" id="MDS3861368.1"/>
    </source>
</evidence>